<dbReference type="KEGG" id="hst:105182869"/>
<dbReference type="SUPFAM" id="SSF51735">
    <property type="entry name" value="NAD(P)-binding Rossmann-fold domains"/>
    <property type="match status" value="1"/>
</dbReference>
<dbReference type="OrthoDB" id="191139at2759"/>
<evidence type="ECO:0000256" key="2">
    <source>
        <dbReference type="RuleBase" id="RU000363"/>
    </source>
</evidence>
<dbReference type="EMBL" id="GL448301">
    <property type="protein sequence ID" value="EFN84835.1"/>
    <property type="molecule type" value="Genomic_DNA"/>
</dbReference>
<dbReference type="PhylomeDB" id="E2BHI2"/>
<dbReference type="GO" id="GO:0016491">
    <property type="term" value="F:oxidoreductase activity"/>
    <property type="evidence" value="ECO:0007669"/>
    <property type="project" value="UniProtKB-KW"/>
</dbReference>
<dbReference type="STRING" id="610380.E2BHI2"/>
<proteinExistence type="inferred from homology"/>
<gene>
    <name evidence="3" type="ORF">EAI_10293</name>
</gene>
<dbReference type="PANTHER" id="PTHR43157">
    <property type="entry name" value="PHOSPHATIDYLINOSITOL-GLYCAN BIOSYNTHESIS CLASS F PROTEIN-RELATED"/>
    <property type="match status" value="1"/>
</dbReference>
<dbReference type="FunCoup" id="E2BHI2">
    <property type="interactions" value="222"/>
</dbReference>
<dbReference type="InterPro" id="IPR036291">
    <property type="entry name" value="NAD(P)-bd_dom_sf"/>
</dbReference>
<protein>
    <submittedName>
        <fullName evidence="3">Dehydrogenase/reductase SDR family member on chromosome X</fullName>
    </submittedName>
</protein>
<evidence type="ECO:0000256" key="1">
    <source>
        <dbReference type="ARBA" id="ARBA00023002"/>
    </source>
</evidence>
<dbReference type="InParanoid" id="E2BHI2"/>
<keyword evidence="1" id="KW-0560">Oxidoreductase</keyword>
<dbReference type="Pfam" id="PF00106">
    <property type="entry name" value="adh_short"/>
    <property type="match status" value="1"/>
</dbReference>
<evidence type="ECO:0000313" key="4">
    <source>
        <dbReference type="Proteomes" id="UP000008237"/>
    </source>
</evidence>
<dbReference type="PRINTS" id="PR00080">
    <property type="entry name" value="SDRFAMILY"/>
</dbReference>
<reference evidence="3 4" key="1">
    <citation type="journal article" date="2010" name="Science">
        <title>Genomic comparison of the ants Camponotus floridanus and Harpegnathos saltator.</title>
        <authorList>
            <person name="Bonasio R."/>
            <person name="Zhang G."/>
            <person name="Ye C."/>
            <person name="Mutti N.S."/>
            <person name="Fang X."/>
            <person name="Qin N."/>
            <person name="Donahue G."/>
            <person name="Yang P."/>
            <person name="Li Q."/>
            <person name="Li C."/>
            <person name="Zhang P."/>
            <person name="Huang Z."/>
            <person name="Berger S.L."/>
            <person name="Reinberg D."/>
            <person name="Wang J."/>
            <person name="Liebig J."/>
        </authorList>
    </citation>
    <scope>NUCLEOTIDE SEQUENCE [LARGE SCALE GENOMIC DNA]</scope>
    <source>
        <strain evidence="3 4">R22 G/1</strain>
    </source>
</reference>
<dbReference type="AlphaFoldDB" id="E2BHI2"/>
<sequence>MLLELLTICVLGTVVYCVPYKTWHVAGVSLLYVIKYNILGMLAVMHDLWNIKRNKIDLPPMPAKIAIVTGGSRGIGAMVVKKLLQCDMEVIIACRTAIMGEKTVLQLRKSGVTNGRVKVYELDNSSLESVREFAERIKKEYTKVHILINNAGVMFPPYQQTKDGFEEQWAVNYLSHFLLTSLLLPLLKNGGQPDDCSRIINVTSCAYILGNSNFDSVNCRDKFVTQAVYAQSKLAQVIFTSTLQKCLTDRSLNVRIYSVHPGIVKTDLFNNSYLSKVKLLMIGFKTPEQGAIPIVYTAINKDIGMRGGLYINNCKESSILPKALEPKTQEQLFDLSLKQAQLNDFFQYL</sequence>
<accession>E2BHI2</accession>
<dbReference type="PRINTS" id="PR00081">
    <property type="entry name" value="GDHRDH"/>
</dbReference>
<organism evidence="4">
    <name type="scientific">Harpegnathos saltator</name>
    <name type="common">Jerdon's jumping ant</name>
    <dbReference type="NCBI Taxonomy" id="610380"/>
    <lineage>
        <taxon>Eukaryota</taxon>
        <taxon>Metazoa</taxon>
        <taxon>Ecdysozoa</taxon>
        <taxon>Arthropoda</taxon>
        <taxon>Hexapoda</taxon>
        <taxon>Insecta</taxon>
        <taxon>Pterygota</taxon>
        <taxon>Neoptera</taxon>
        <taxon>Endopterygota</taxon>
        <taxon>Hymenoptera</taxon>
        <taxon>Apocrita</taxon>
        <taxon>Aculeata</taxon>
        <taxon>Formicoidea</taxon>
        <taxon>Formicidae</taxon>
        <taxon>Ponerinae</taxon>
        <taxon>Ponerini</taxon>
        <taxon>Harpegnathos</taxon>
    </lineage>
</organism>
<name>E2BHI2_HARSA</name>
<comment type="similarity">
    <text evidence="2">Belongs to the short-chain dehydrogenases/reductases (SDR) family.</text>
</comment>
<dbReference type="Gene3D" id="3.40.50.720">
    <property type="entry name" value="NAD(P)-binding Rossmann-like Domain"/>
    <property type="match status" value="1"/>
</dbReference>
<dbReference type="Proteomes" id="UP000008237">
    <property type="component" value="Unassembled WGS sequence"/>
</dbReference>
<keyword evidence="4" id="KW-1185">Reference proteome</keyword>
<dbReference type="OMA" id="HYAARDR"/>
<dbReference type="PANTHER" id="PTHR43157:SF31">
    <property type="entry name" value="PHOSPHATIDYLINOSITOL-GLYCAN BIOSYNTHESIS CLASS F PROTEIN"/>
    <property type="match status" value="1"/>
</dbReference>
<dbReference type="InterPro" id="IPR002347">
    <property type="entry name" value="SDR_fam"/>
</dbReference>
<evidence type="ECO:0000313" key="3">
    <source>
        <dbReference type="EMBL" id="EFN84835.1"/>
    </source>
</evidence>